<dbReference type="SUPFAM" id="SSF75005">
    <property type="entry name" value="Arabinanase/levansucrase/invertase"/>
    <property type="match status" value="1"/>
</dbReference>
<keyword evidence="3 6" id="KW-0378">Hydrolase</keyword>
<dbReference type="InterPro" id="IPR023296">
    <property type="entry name" value="Glyco_hydro_beta-prop_sf"/>
</dbReference>
<keyword evidence="2" id="KW-0624">Polysaccharide degradation</keyword>
<dbReference type="InterPro" id="IPR052176">
    <property type="entry name" value="Glycosyl_Hydrlase_43_Enz"/>
</dbReference>
<organism evidence="7 8">
    <name type="scientific">Cellvibrio fibrivorans</name>
    <dbReference type="NCBI Taxonomy" id="126350"/>
    <lineage>
        <taxon>Bacteria</taxon>
        <taxon>Pseudomonadati</taxon>
        <taxon>Pseudomonadota</taxon>
        <taxon>Gammaproteobacteria</taxon>
        <taxon>Cellvibrionales</taxon>
        <taxon>Cellvibrionaceae</taxon>
        <taxon>Cellvibrio</taxon>
    </lineage>
</organism>
<name>A0ABU1USF8_9GAMM</name>
<dbReference type="CDD" id="cd18619">
    <property type="entry name" value="GH43_CoXyl43_like"/>
    <property type="match status" value="1"/>
</dbReference>
<accession>A0ABU1USF8</accession>
<dbReference type="Gene3D" id="2.115.10.20">
    <property type="entry name" value="Glycosyl hydrolase domain, family 43"/>
    <property type="match status" value="1"/>
</dbReference>
<protein>
    <submittedName>
        <fullName evidence="7">Beta-xylosidase</fullName>
    </submittedName>
</protein>
<evidence type="ECO:0000256" key="4">
    <source>
        <dbReference type="ARBA" id="ARBA00023277"/>
    </source>
</evidence>
<dbReference type="Pfam" id="PF04616">
    <property type="entry name" value="Glyco_hydro_43"/>
    <property type="match status" value="1"/>
</dbReference>
<dbReference type="InterPro" id="IPR006710">
    <property type="entry name" value="Glyco_hydro_43"/>
</dbReference>
<evidence type="ECO:0000256" key="5">
    <source>
        <dbReference type="ARBA" id="ARBA00023295"/>
    </source>
</evidence>
<evidence type="ECO:0000313" key="7">
    <source>
        <dbReference type="EMBL" id="MDR7088078.1"/>
    </source>
</evidence>
<evidence type="ECO:0000256" key="3">
    <source>
        <dbReference type="ARBA" id="ARBA00022801"/>
    </source>
</evidence>
<comment type="similarity">
    <text evidence="1 6">Belongs to the glycosyl hydrolase 43 family.</text>
</comment>
<evidence type="ECO:0000256" key="1">
    <source>
        <dbReference type="ARBA" id="ARBA00009865"/>
    </source>
</evidence>
<keyword evidence="8" id="KW-1185">Reference proteome</keyword>
<dbReference type="RefSeq" id="WP_310067254.1">
    <property type="nucleotide sequence ID" value="NZ_JAVDVX010000001.1"/>
</dbReference>
<evidence type="ECO:0000256" key="2">
    <source>
        <dbReference type="ARBA" id="ARBA00022651"/>
    </source>
</evidence>
<gene>
    <name evidence="7" type="ORF">J2X05_000081</name>
</gene>
<reference evidence="7 8" key="1">
    <citation type="submission" date="2023-07" db="EMBL/GenBank/DDBJ databases">
        <title>Sorghum-associated microbial communities from plants grown in Nebraska, USA.</title>
        <authorList>
            <person name="Schachtman D."/>
        </authorList>
    </citation>
    <scope>NUCLEOTIDE SEQUENCE [LARGE SCALE GENOMIC DNA]</scope>
    <source>
        <strain evidence="7 8">BE190</strain>
    </source>
</reference>
<dbReference type="EMBL" id="JAVDVX010000001">
    <property type="protein sequence ID" value="MDR7088078.1"/>
    <property type="molecule type" value="Genomic_DNA"/>
</dbReference>
<evidence type="ECO:0000313" key="8">
    <source>
        <dbReference type="Proteomes" id="UP001253595"/>
    </source>
</evidence>
<sequence length="374" mass="40838">MTNQHQFLTASVIAGSLLIAGCQDKSAPADTAATSTAASSIAAAPTPADPALFISQPLVTDIYTADPSARVFNGKIYIYPSHDIETGVTTDGEGDKFDMKDYRVLSYDPATGATTDHGEALNLKDVPWASRQLWAPDAAEKDGKFFLYFPAKNKGGIFQMGVATSDSPTGPFKAEPEPIKGSFSIDPTVFKDDDGAHYMVFGGIWGGQLQRWASGSYVAEDKYPASNEPALSPKIAKLSDDMLQFSEPPKDIQILDGAGVPLLGTDTNRRFFEGAWVHKFNGKYYLSYSTGDTHFIAYAIADNLYGPYTHKGIVLTPVFGWTNHHSIVQHNDKWYLFYHDSQLSGGQTHLRNVKVTELTHNDDGTINTIDTYLD</sequence>
<dbReference type="Proteomes" id="UP001253595">
    <property type="component" value="Unassembled WGS sequence"/>
</dbReference>
<keyword evidence="5 6" id="KW-0326">Glycosidase</keyword>
<dbReference type="PANTHER" id="PTHR43772:SF2">
    <property type="entry name" value="PUTATIVE (AFU_ORTHOLOGUE AFUA_2G04480)-RELATED"/>
    <property type="match status" value="1"/>
</dbReference>
<proteinExistence type="inferred from homology"/>
<evidence type="ECO:0000256" key="6">
    <source>
        <dbReference type="RuleBase" id="RU361187"/>
    </source>
</evidence>
<comment type="caution">
    <text evidence="7">The sequence shown here is derived from an EMBL/GenBank/DDBJ whole genome shotgun (WGS) entry which is preliminary data.</text>
</comment>
<keyword evidence="2" id="KW-0858">Xylan degradation</keyword>
<keyword evidence="4" id="KW-0119">Carbohydrate metabolism</keyword>
<dbReference type="PANTHER" id="PTHR43772">
    <property type="entry name" value="ENDO-1,4-BETA-XYLANASE"/>
    <property type="match status" value="1"/>
</dbReference>